<dbReference type="PANTHER" id="PTHR35174:SF3">
    <property type="entry name" value="BLL7171 PROTEIN"/>
    <property type="match status" value="1"/>
</dbReference>
<evidence type="ECO:0000313" key="4">
    <source>
        <dbReference type="Proteomes" id="UP001381174"/>
    </source>
</evidence>
<comment type="caution">
    <text evidence="3">The sequence shown here is derived from an EMBL/GenBank/DDBJ whole genome shotgun (WGS) entry which is preliminary data.</text>
</comment>
<protein>
    <submittedName>
        <fullName evidence="3">YciI family protein</fullName>
    </submittedName>
</protein>
<organism evidence="3 4">
    <name type="scientific">Fulvimonas yonginensis</name>
    <dbReference type="NCBI Taxonomy" id="1495200"/>
    <lineage>
        <taxon>Bacteria</taxon>
        <taxon>Pseudomonadati</taxon>
        <taxon>Pseudomonadota</taxon>
        <taxon>Gammaproteobacteria</taxon>
        <taxon>Lysobacterales</taxon>
        <taxon>Rhodanobacteraceae</taxon>
        <taxon>Fulvimonas</taxon>
    </lineage>
</organism>
<feature type="domain" description="YCII-related" evidence="2">
    <location>
        <begin position="34"/>
        <end position="111"/>
    </location>
</feature>
<evidence type="ECO:0000256" key="1">
    <source>
        <dbReference type="ARBA" id="ARBA00007689"/>
    </source>
</evidence>
<reference evidence="3 4" key="1">
    <citation type="journal article" date="2014" name="Int. J. Syst. Evol. Microbiol.">
        <title>Fulvimonas yonginensis sp. nov., isolated from greenhouse soil, and emended description of the genus Fulvimonas.</title>
        <authorList>
            <person name="Ahn J.H."/>
            <person name="Kim S.J."/>
            <person name="Weon H.Y."/>
            <person name="Hong S.B."/>
            <person name="Seok S.J."/>
            <person name="Kwon S.W."/>
        </authorList>
    </citation>
    <scope>NUCLEOTIDE SEQUENCE [LARGE SCALE GENOMIC DNA]</scope>
    <source>
        <strain evidence="3 4">KACC 16952</strain>
    </source>
</reference>
<dbReference type="PANTHER" id="PTHR35174">
    <property type="entry name" value="BLL7171 PROTEIN-RELATED"/>
    <property type="match status" value="1"/>
</dbReference>
<sequence>MKTASPLSEYLVISRGQWDPDRSPAEIQDAIDRFYAWHDEQVAAGRMRPGQRLAREGRLVTRQRIVDGPFAESKEVVGGYWFILADSLEEAARLAAANPCLDYGLAYEIRPIEARRASAFALASETPVRHAPTR</sequence>
<dbReference type="RefSeq" id="WP_336806692.1">
    <property type="nucleotide sequence ID" value="NZ_JBBBNY010000002.1"/>
</dbReference>
<dbReference type="SUPFAM" id="SSF54909">
    <property type="entry name" value="Dimeric alpha+beta barrel"/>
    <property type="match status" value="1"/>
</dbReference>
<dbReference type="Gene3D" id="3.30.70.1060">
    <property type="entry name" value="Dimeric alpha+beta barrel"/>
    <property type="match status" value="1"/>
</dbReference>
<accession>A0ABU8J949</accession>
<dbReference type="EMBL" id="JBBBNY010000002">
    <property type="protein sequence ID" value="MEI7036082.1"/>
    <property type="molecule type" value="Genomic_DNA"/>
</dbReference>
<name>A0ABU8J949_9GAMM</name>
<evidence type="ECO:0000313" key="3">
    <source>
        <dbReference type="EMBL" id="MEI7036082.1"/>
    </source>
</evidence>
<comment type="similarity">
    <text evidence="1">Belongs to the YciI family.</text>
</comment>
<dbReference type="Proteomes" id="UP001381174">
    <property type="component" value="Unassembled WGS sequence"/>
</dbReference>
<proteinExistence type="inferred from homology"/>
<gene>
    <name evidence="3" type="ORF">WAT24_04845</name>
</gene>
<dbReference type="InterPro" id="IPR011008">
    <property type="entry name" value="Dimeric_a/b-barrel"/>
</dbReference>
<dbReference type="Pfam" id="PF03795">
    <property type="entry name" value="YCII"/>
    <property type="match status" value="1"/>
</dbReference>
<evidence type="ECO:0000259" key="2">
    <source>
        <dbReference type="Pfam" id="PF03795"/>
    </source>
</evidence>
<keyword evidence="4" id="KW-1185">Reference proteome</keyword>
<dbReference type="InterPro" id="IPR005545">
    <property type="entry name" value="YCII"/>
</dbReference>